<dbReference type="Pfam" id="PF07969">
    <property type="entry name" value="Amidohydro_3"/>
    <property type="match status" value="1"/>
</dbReference>
<dbReference type="AlphaFoldDB" id="A0A7C4AK17"/>
<dbReference type="Gene3D" id="3.20.20.140">
    <property type="entry name" value="Metal-dependent hydrolases"/>
    <property type="match status" value="1"/>
</dbReference>
<dbReference type="InterPro" id="IPR023100">
    <property type="entry name" value="D-aminoacylase_insert_dom_sf"/>
</dbReference>
<dbReference type="GO" id="GO:0005829">
    <property type="term" value="C:cytosol"/>
    <property type="evidence" value="ECO:0007669"/>
    <property type="project" value="TreeGrafter"/>
</dbReference>
<name>A0A7C4AK17_9BACT</name>
<dbReference type="EMBL" id="DTHO01000060">
    <property type="protein sequence ID" value="HGG99897.1"/>
    <property type="molecule type" value="Genomic_DNA"/>
</dbReference>
<dbReference type="Gene3D" id="2.30.40.10">
    <property type="entry name" value="Urease, subunit C, domain 1"/>
    <property type="match status" value="1"/>
</dbReference>
<dbReference type="GO" id="GO:0016811">
    <property type="term" value="F:hydrolase activity, acting on carbon-nitrogen (but not peptide) bonds, in linear amides"/>
    <property type="evidence" value="ECO:0007669"/>
    <property type="project" value="InterPro"/>
</dbReference>
<dbReference type="PANTHER" id="PTHR11647">
    <property type="entry name" value="HYDRANTOINASE/DIHYDROPYRIMIDINASE FAMILY MEMBER"/>
    <property type="match status" value="1"/>
</dbReference>
<reference evidence="2" key="1">
    <citation type="journal article" date="2020" name="mSystems">
        <title>Genome- and Community-Level Interaction Insights into Carbon Utilization and Element Cycling Functions of Hydrothermarchaeota in Hydrothermal Sediment.</title>
        <authorList>
            <person name="Zhou Z."/>
            <person name="Liu Y."/>
            <person name="Xu W."/>
            <person name="Pan J."/>
            <person name="Luo Z.H."/>
            <person name="Li M."/>
        </authorList>
    </citation>
    <scope>NUCLEOTIDE SEQUENCE [LARGE SCALE GENOMIC DNA]</scope>
    <source>
        <strain evidence="2">SpSt-788</strain>
    </source>
</reference>
<feature type="domain" description="Amidohydrolase 3" evidence="1">
    <location>
        <begin position="42"/>
        <end position="500"/>
    </location>
</feature>
<proteinExistence type="predicted"/>
<protein>
    <submittedName>
        <fullName evidence="2">D-aminoacylase</fullName>
    </submittedName>
</protein>
<dbReference type="InterPro" id="IPR013108">
    <property type="entry name" value="Amidohydro_3"/>
</dbReference>
<dbReference type="PANTHER" id="PTHR11647:SF1">
    <property type="entry name" value="COLLAPSIN RESPONSE MEDIATOR PROTEIN"/>
    <property type="match status" value="1"/>
</dbReference>
<dbReference type="SUPFAM" id="SSF51338">
    <property type="entry name" value="Composite domain of metallo-dependent hydrolases"/>
    <property type="match status" value="1"/>
</dbReference>
<organism evidence="2">
    <name type="scientific">Thermodesulfovibrio aggregans</name>
    <dbReference type="NCBI Taxonomy" id="86166"/>
    <lineage>
        <taxon>Bacteria</taxon>
        <taxon>Pseudomonadati</taxon>
        <taxon>Nitrospirota</taxon>
        <taxon>Thermodesulfovibrionia</taxon>
        <taxon>Thermodesulfovibrionales</taxon>
        <taxon>Thermodesulfovibrionaceae</taxon>
        <taxon>Thermodesulfovibrio</taxon>
    </lineage>
</organism>
<evidence type="ECO:0000259" key="1">
    <source>
        <dbReference type="Pfam" id="PF07969"/>
    </source>
</evidence>
<comment type="caution">
    <text evidence="2">The sequence shown here is derived from an EMBL/GenBank/DDBJ whole genome shotgun (WGS) entry which is preliminary data.</text>
</comment>
<accession>A0A7C4AK17</accession>
<dbReference type="SUPFAM" id="SSF51556">
    <property type="entry name" value="Metallo-dependent hydrolases"/>
    <property type="match status" value="1"/>
</dbReference>
<dbReference type="InterPro" id="IPR050378">
    <property type="entry name" value="Metallo-dep_Hydrolases_sf"/>
</dbReference>
<dbReference type="Gene3D" id="3.30.1490.130">
    <property type="entry name" value="D-aminoacylase. Domain 3"/>
    <property type="match status" value="1"/>
</dbReference>
<dbReference type="InterPro" id="IPR011059">
    <property type="entry name" value="Metal-dep_hydrolase_composite"/>
</dbReference>
<dbReference type="GO" id="GO:0016812">
    <property type="term" value="F:hydrolase activity, acting on carbon-nitrogen (but not peptide) bonds, in cyclic amides"/>
    <property type="evidence" value="ECO:0007669"/>
    <property type="project" value="TreeGrafter"/>
</dbReference>
<evidence type="ECO:0000313" key="2">
    <source>
        <dbReference type="EMBL" id="HGG99897.1"/>
    </source>
</evidence>
<gene>
    <name evidence="2" type="ORF">ENV75_05570</name>
</gene>
<sequence length="516" mass="57781">MDLLIKNSTIFDGTGNPPFTANIGIKKDRIIYIGRDTFSARRIIDAKEYVLAPGFIDTHSHSDFTCLADPRMEGKITQGITTEINGNCGFSAFPMFGDVVERRLPELSSLGLTPWNTLKEFKVLIKKARPAVNFVPLCGHGNIRGSVMGYKKGKANKNDLKKMEELLNKEMLSGVRGLSTGLIYPPGIFADTEEIVELVRVVAIQKGIYTTHIRSEGDRLLAALEETVLIGKKAKIPVHISHLKTSGEENWWKIDTVLKIFEDAHKQGVRITADRYPYVASQTELSAFLPSWIIEGSKEDILKRLKSKTVRAEINDYLKNRGAKFLNSIAISEVASDKDKSIEGRTLGELTDLNRAANFICDILIRSNLYVDVIYFGMSEENLKRILLQPYVMIGTDASARCRDGITARGKPHPRGFGSFPRFIRKYVLDAGLSLQEAIKKITYLPAKIFRIKKRGVIKEGYFADIVIFDPSTIKDKATFKEPFRISNGIKYVIVNGVISVEDNEPTGKRNGRFLL</sequence>
<dbReference type="InterPro" id="IPR032466">
    <property type="entry name" value="Metal_Hydrolase"/>
</dbReference>
<dbReference type="CDD" id="cd01297">
    <property type="entry name" value="D-aminoacylase"/>
    <property type="match status" value="1"/>
</dbReference>